<feature type="active site" description="Nucleophile" evidence="4">
    <location>
        <position position="13"/>
    </location>
</feature>
<reference evidence="6 7" key="1">
    <citation type="submission" date="2016-01" db="EMBL/GenBank/DDBJ databases">
        <title>The new phylogeny of the genus Mycobacterium.</title>
        <authorList>
            <person name="Tarcisio F."/>
            <person name="Conor M."/>
            <person name="Antonella G."/>
            <person name="Elisabetta G."/>
            <person name="Giulia F.S."/>
            <person name="Sara T."/>
            <person name="Anna F."/>
            <person name="Clotilde B."/>
            <person name="Roberto B."/>
            <person name="Veronica D.S."/>
            <person name="Fabio R."/>
            <person name="Monica P."/>
            <person name="Olivier J."/>
            <person name="Enrico T."/>
            <person name="Nicola S."/>
        </authorList>
    </citation>
    <scope>NUCLEOTIDE SEQUENCE [LARGE SCALE GENOMIC DNA]</scope>
    <source>
        <strain evidence="6 7">DSM 45541</strain>
    </source>
</reference>
<protein>
    <submittedName>
        <fullName evidence="6">Protein tyrosine phosphatase</fullName>
    </submittedName>
</protein>
<keyword evidence="3" id="KW-0904">Protein phosphatase</keyword>
<dbReference type="InterPro" id="IPR036196">
    <property type="entry name" value="Ptyr_pPase_sf"/>
</dbReference>
<dbReference type="PANTHER" id="PTHR11717:SF31">
    <property type="entry name" value="LOW MOLECULAR WEIGHT PROTEIN-TYROSINE-PHOSPHATASE ETP-RELATED"/>
    <property type="match status" value="1"/>
</dbReference>
<dbReference type="SMART" id="SM00226">
    <property type="entry name" value="LMWPc"/>
    <property type="match status" value="1"/>
</dbReference>
<evidence type="ECO:0000259" key="5">
    <source>
        <dbReference type="SMART" id="SM00226"/>
    </source>
</evidence>
<feature type="domain" description="Phosphotyrosine protein phosphatase I" evidence="5">
    <location>
        <begin position="1"/>
        <end position="168"/>
    </location>
</feature>
<dbReference type="RefSeq" id="WP_085171951.1">
    <property type="nucleotide sequence ID" value="NZ_LQPC01000009.1"/>
</dbReference>
<dbReference type="Gene3D" id="3.40.50.2300">
    <property type="match status" value="1"/>
</dbReference>
<dbReference type="InterPro" id="IPR050438">
    <property type="entry name" value="LMW_PTPase"/>
</dbReference>
<comment type="caution">
    <text evidence="6">The sequence shown here is derived from an EMBL/GenBank/DDBJ whole genome shotgun (WGS) entry which is preliminary data.</text>
</comment>
<evidence type="ECO:0000313" key="6">
    <source>
        <dbReference type="EMBL" id="ORV92523.1"/>
    </source>
</evidence>
<evidence type="ECO:0000256" key="3">
    <source>
        <dbReference type="ARBA" id="ARBA00022912"/>
    </source>
</evidence>
<evidence type="ECO:0000256" key="1">
    <source>
        <dbReference type="ARBA" id="ARBA00011063"/>
    </source>
</evidence>
<dbReference type="GO" id="GO:0004725">
    <property type="term" value="F:protein tyrosine phosphatase activity"/>
    <property type="evidence" value="ECO:0007669"/>
    <property type="project" value="InterPro"/>
</dbReference>
<dbReference type="InterPro" id="IPR017867">
    <property type="entry name" value="Tyr_phospatase_low_mol_wt"/>
</dbReference>
<gene>
    <name evidence="6" type="ORF">AWC12_02795</name>
</gene>
<sequence>MHVLFVCTGNICRSPTAERLATAYALEMHIADFSASSAGTNAVIGHPMHAEAALVLQQLGGEPAEFAARQLTAKIASGADLILTMTAKHRDRVLELSPPKLSRTFTLTEASRLASDFGAESIADLASLRPQLSRHDRPDVPDPIGQSTEVFESIGTQIAELLRPIIGLCQPE</sequence>
<feature type="active site" description="Nucleophile" evidence="4">
    <location>
        <position position="7"/>
    </location>
</feature>
<dbReference type="PANTHER" id="PTHR11717">
    <property type="entry name" value="LOW MOLECULAR WEIGHT PROTEIN TYROSINE PHOSPHATASE"/>
    <property type="match status" value="1"/>
</dbReference>
<name>A0A1X1X1A2_MYCIR</name>
<accession>A0A1X1X1A2</accession>
<dbReference type="Proteomes" id="UP000193622">
    <property type="component" value="Unassembled WGS sequence"/>
</dbReference>
<evidence type="ECO:0000256" key="2">
    <source>
        <dbReference type="ARBA" id="ARBA00022801"/>
    </source>
</evidence>
<evidence type="ECO:0000256" key="4">
    <source>
        <dbReference type="PIRSR" id="PIRSR617867-1"/>
    </source>
</evidence>
<comment type="similarity">
    <text evidence="1">Belongs to the low molecular weight phosphotyrosine protein phosphatase family.</text>
</comment>
<keyword evidence="2" id="KW-0378">Hydrolase</keyword>
<evidence type="ECO:0000313" key="7">
    <source>
        <dbReference type="Proteomes" id="UP000193622"/>
    </source>
</evidence>
<dbReference type="SUPFAM" id="SSF52788">
    <property type="entry name" value="Phosphotyrosine protein phosphatases I"/>
    <property type="match status" value="1"/>
</dbReference>
<proteinExistence type="inferred from homology"/>
<dbReference type="PRINTS" id="PR00719">
    <property type="entry name" value="LMWPTPASE"/>
</dbReference>
<organism evidence="6 7">
    <name type="scientific">Mycolicibacterium iranicum</name>
    <name type="common">Mycobacterium iranicum</name>
    <dbReference type="NCBI Taxonomy" id="912594"/>
    <lineage>
        <taxon>Bacteria</taxon>
        <taxon>Bacillati</taxon>
        <taxon>Actinomycetota</taxon>
        <taxon>Actinomycetes</taxon>
        <taxon>Mycobacteriales</taxon>
        <taxon>Mycobacteriaceae</taxon>
        <taxon>Mycolicibacterium</taxon>
    </lineage>
</organism>
<dbReference type="Pfam" id="PF01451">
    <property type="entry name" value="LMWPc"/>
    <property type="match status" value="1"/>
</dbReference>
<dbReference type="InterPro" id="IPR023485">
    <property type="entry name" value="Ptyr_pPase"/>
</dbReference>
<dbReference type="AlphaFoldDB" id="A0A1X1X1A2"/>
<dbReference type="EMBL" id="LQPC01000009">
    <property type="protein sequence ID" value="ORV92523.1"/>
    <property type="molecule type" value="Genomic_DNA"/>
</dbReference>